<proteinExistence type="inferred from homology"/>
<evidence type="ECO:0000256" key="1">
    <source>
        <dbReference type="ARBA" id="ARBA00010577"/>
    </source>
</evidence>
<protein>
    <recommendedName>
        <fullName evidence="2">Basal-body rod modification protein FlgD</fullName>
    </recommendedName>
</protein>
<reference evidence="5" key="1">
    <citation type="submission" date="2020-02" db="EMBL/GenBank/DDBJ databases">
        <authorList>
            <person name="Meier V. D."/>
        </authorList>
    </citation>
    <scope>NUCLEOTIDE SEQUENCE</scope>
    <source>
        <strain evidence="5">AVDCRST_MAG09</strain>
    </source>
</reference>
<dbReference type="RefSeq" id="WP_294173133.1">
    <property type="nucleotide sequence ID" value="NZ_CADCVZ010000029.1"/>
</dbReference>
<keyword evidence="3" id="KW-1005">Bacterial flagellum biogenesis</keyword>
<sequence length="65" mass="7271">MFGAAGGDFTMFLKLLTTQMQNQDPLSPMDTSQYTQQLVQYSQVEQSISRPACYAICWAACRPTT</sequence>
<dbReference type="AlphaFoldDB" id="A0A6J4SYP4"/>
<dbReference type="EMBL" id="CADCVZ010000029">
    <property type="protein sequence ID" value="CAA9508557.1"/>
    <property type="molecule type" value="Genomic_DNA"/>
</dbReference>
<comment type="function">
    <text evidence="4">Required for flagellar hook formation. May act as a scaffolding protein.</text>
</comment>
<keyword evidence="5" id="KW-0282">Flagellum</keyword>
<evidence type="ECO:0000256" key="3">
    <source>
        <dbReference type="ARBA" id="ARBA00022795"/>
    </source>
</evidence>
<keyword evidence="5" id="KW-0966">Cell projection</keyword>
<gene>
    <name evidence="5" type="ORF">AVDCRST_MAG09-1222</name>
</gene>
<evidence type="ECO:0000313" key="5">
    <source>
        <dbReference type="EMBL" id="CAA9508557.1"/>
    </source>
</evidence>
<evidence type="ECO:0000256" key="4">
    <source>
        <dbReference type="ARBA" id="ARBA00024746"/>
    </source>
</evidence>
<comment type="similarity">
    <text evidence="1">Belongs to the FlgD family.</text>
</comment>
<dbReference type="Pfam" id="PF03963">
    <property type="entry name" value="FlgD"/>
    <property type="match status" value="1"/>
</dbReference>
<name>A0A6J4SYP4_9SPHN</name>
<evidence type="ECO:0000256" key="2">
    <source>
        <dbReference type="ARBA" id="ARBA00016013"/>
    </source>
</evidence>
<accession>A0A6J4SYP4</accession>
<organism evidence="5">
    <name type="scientific">uncultured Sphingomonas sp</name>
    <dbReference type="NCBI Taxonomy" id="158754"/>
    <lineage>
        <taxon>Bacteria</taxon>
        <taxon>Pseudomonadati</taxon>
        <taxon>Pseudomonadota</taxon>
        <taxon>Alphaproteobacteria</taxon>
        <taxon>Sphingomonadales</taxon>
        <taxon>Sphingomonadaceae</taxon>
        <taxon>Sphingomonas</taxon>
        <taxon>environmental samples</taxon>
    </lineage>
</organism>
<dbReference type="GO" id="GO:0044781">
    <property type="term" value="P:bacterial-type flagellum organization"/>
    <property type="evidence" value="ECO:0007669"/>
    <property type="project" value="UniProtKB-KW"/>
</dbReference>
<dbReference type="InterPro" id="IPR005648">
    <property type="entry name" value="FlgD"/>
</dbReference>
<keyword evidence="5" id="KW-0969">Cilium</keyword>